<dbReference type="EMBL" id="CP002042">
    <property type="protein sequence ID" value="ADH63202.1"/>
    <property type="molecule type" value="Genomic_DNA"/>
</dbReference>
<protein>
    <submittedName>
        <fullName evidence="7">Natural resistance-associated macrophage protein</fullName>
    </submittedName>
</protein>
<feature type="transmembrane region" description="Helical" evidence="6">
    <location>
        <begin position="193"/>
        <end position="212"/>
    </location>
</feature>
<dbReference type="PANTHER" id="PTHR11706:SF33">
    <property type="entry name" value="NATURAL RESISTANCE-ASSOCIATED MACROPHAGE PROTEIN 2"/>
    <property type="match status" value="1"/>
</dbReference>
<keyword evidence="3 6" id="KW-0812">Transmembrane</keyword>
<proteinExistence type="predicted"/>
<feature type="transmembrane region" description="Helical" evidence="6">
    <location>
        <begin position="50"/>
        <end position="70"/>
    </location>
</feature>
<evidence type="ECO:0000313" key="8">
    <source>
        <dbReference type="Proteomes" id="UP000001916"/>
    </source>
</evidence>
<dbReference type="GO" id="GO:0034755">
    <property type="term" value="P:iron ion transmembrane transport"/>
    <property type="evidence" value="ECO:0007669"/>
    <property type="project" value="TreeGrafter"/>
</dbReference>
<feature type="transmembrane region" description="Helical" evidence="6">
    <location>
        <begin position="91"/>
        <end position="110"/>
    </location>
</feature>
<dbReference type="PANTHER" id="PTHR11706">
    <property type="entry name" value="SOLUTE CARRIER PROTEIN FAMILY 11 MEMBER"/>
    <property type="match status" value="1"/>
</dbReference>
<dbReference type="InterPro" id="IPR001046">
    <property type="entry name" value="NRAMP_fam"/>
</dbReference>
<dbReference type="Proteomes" id="UP000001916">
    <property type="component" value="Chromosome"/>
</dbReference>
<feature type="transmembrane region" description="Helical" evidence="6">
    <location>
        <begin position="408"/>
        <end position="427"/>
    </location>
</feature>
<evidence type="ECO:0000313" key="7">
    <source>
        <dbReference type="EMBL" id="ADH63202.1"/>
    </source>
</evidence>
<evidence type="ECO:0000256" key="3">
    <source>
        <dbReference type="ARBA" id="ARBA00022692"/>
    </source>
</evidence>
<evidence type="ECO:0000256" key="1">
    <source>
        <dbReference type="ARBA" id="ARBA00004141"/>
    </source>
</evidence>
<dbReference type="GO" id="GO:0005886">
    <property type="term" value="C:plasma membrane"/>
    <property type="evidence" value="ECO:0007669"/>
    <property type="project" value="TreeGrafter"/>
</dbReference>
<sequence>MAQQLDAQESKPQERNILKALGPGLVTGASDDDPSGIATYSQAGAALGYGLLWTLLFTYPLMGAIQEVAARIGRVTGRGIAGNLRRFYPPWLLYLVVGLLLVANIINIGADLGAMGAAAKLLLGGPALLYTAVFAFVSLTLEVFVPYHRYAGLLKWLTLALFIYVVAAFTVQVPWGEALKNTVVPSLRWDPGYLAMIVAVLGTTISPYLFFWQASTEVEELRQEPADQPLKHAPEQAPAQFWRIKADTYLGMGVSNLIAWFIMLTTAATLHAAGKTEIRSAAEAAAALEPVAGPFAKFLFAAGVIGTGLLAVPVLAGSAAYGLGEALRWPTGLERKPLKARGFYGIIALATLVGLAINFTPINPIHALIWAAVINGLVAVPVMVLMMLLTSSPKVMGEFTLSPRLKILGWLATLAMVLAAIGLFSTWGK</sequence>
<evidence type="ECO:0000256" key="4">
    <source>
        <dbReference type="ARBA" id="ARBA00022989"/>
    </source>
</evidence>
<dbReference type="AlphaFoldDB" id="D7BEF9"/>
<dbReference type="STRING" id="526227.Mesil_1308"/>
<keyword evidence="2" id="KW-0813">Transport</keyword>
<keyword evidence="4 6" id="KW-1133">Transmembrane helix</keyword>
<evidence type="ECO:0000256" key="5">
    <source>
        <dbReference type="ARBA" id="ARBA00023136"/>
    </source>
</evidence>
<dbReference type="GO" id="GO:0005384">
    <property type="term" value="F:manganese ion transmembrane transporter activity"/>
    <property type="evidence" value="ECO:0007669"/>
    <property type="project" value="TreeGrafter"/>
</dbReference>
<feature type="transmembrane region" description="Helical" evidence="6">
    <location>
        <begin position="343"/>
        <end position="362"/>
    </location>
</feature>
<gene>
    <name evidence="7" type="ordered locus">Mesil_1308</name>
</gene>
<name>D7BEF9_ALLS1</name>
<feature type="transmembrane region" description="Helical" evidence="6">
    <location>
        <begin position="122"/>
        <end position="141"/>
    </location>
</feature>
<organism evidence="7 8">
    <name type="scientific">Allomeiothermus silvanus (strain ATCC 700542 / DSM 9946 / NBRC 106475 / NCIMB 13440 / VI-R2)</name>
    <name type="common">Thermus silvanus</name>
    <dbReference type="NCBI Taxonomy" id="526227"/>
    <lineage>
        <taxon>Bacteria</taxon>
        <taxon>Thermotogati</taxon>
        <taxon>Deinococcota</taxon>
        <taxon>Deinococci</taxon>
        <taxon>Thermales</taxon>
        <taxon>Thermaceae</taxon>
        <taxon>Allomeiothermus</taxon>
    </lineage>
</organism>
<feature type="transmembrane region" description="Helical" evidence="6">
    <location>
        <begin position="153"/>
        <end position="173"/>
    </location>
</feature>
<dbReference type="RefSeq" id="WP_013157772.1">
    <property type="nucleotide sequence ID" value="NC_014212.1"/>
</dbReference>
<dbReference type="Pfam" id="PF01566">
    <property type="entry name" value="Nramp"/>
    <property type="match status" value="1"/>
</dbReference>
<evidence type="ECO:0000256" key="2">
    <source>
        <dbReference type="ARBA" id="ARBA00022448"/>
    </source>
</evidence>
<feature type="transmembrane region" description="Helical" evidence="6">
    <location>
        <begin position="368"/>
        <end position="388"/>
    </location>
</feature>
<dbReference type="KEGG" id="msv:Mesil_1308"/>
<keyword evidence="8" id="KW-1185">Reference proteome</keyword>
<dbReference type="eggNOG" id="COG1914">
    <property type="taxonomic scope" value="Bacteria"/>
</dbReference>
<dbReference type="NCBIfam" id="NF037982">
    <property type="entry name" value="Nramp_1"/>
    <property type="match status" value="1"/>
</dbReference>
<dbReference type="OrthoDB" id="141480at2"/>
<dbReference type="HOGENOM" id="CLU_020088_6_2_0"/>
<feature type="transmembrane region" description="Helical" evidence="6">
    <location>
        <begin position="298"/>
        <end position="323"/>
    </location>
</feature>
<comment type="subcellular location">
    <subcellularLocation>
        <location evidence="1">Membrane</location>
        <topology evidence="1">Multi-pass membrane protein</topology>
    </subcellularLocation>
</comment>
<evidence type="ECO:0000256" key="6">
    <source>
        <dbReference type="SAM" id="Phobius"/>
    </source>
</evidence>
<accession>D7BEF9</accession>
<keyword evidence="5 6" id="KW-0472">Membrane</keyword>
<feature type="transmembrane region" description="Helical" evidence="6">
    <location>
        <begin position="249"/>
        <end position="270"/>
    </location>
</feature>
<dbReference type="GO" id="GO:0015086">
    <property type="term" value="F:cadmium ion transmembrane transporter activity"/>
    <property type="evidence" value="ECO:0007669"/>
    <property type="project" value="TreeGrafter"/>
</dbReference>
<reference evidence="7 8" key="1">
    <citation type="journal article" date="2010" name="Stand. Genomic Sci.">
        <title>Complete genome sequence of Meiothermus silvanus type strain (VI-R2).</title>
        <authorList>
            <person name="Sikorski J."/>
            <person name="Tindall B.J."/>
            <person name="Lowry S."/>
            <person name="Lucas S."/>
            <person name="Nolan M."/>
            <person name="Copeland A."/>
            <person name="Glavina Del Rio T."/>
            <person name="Tice H."/>
            <person name="Cheng J.F."/>
            <person name="Han C."/>
            <person name="Pitluck S."/>
            <person name="Liolios K."/>
            <person name="Ivanova N."/>
            <person name="Mavromatis K."/>
            <person name="Mikhailova N."/>
            <person name="Pati A."/>
            <person name="Goodwin L."/>
            <person name="Chen A."/>
            <person name="Palaniappan K."/>
            <person name="Land M."/>
            <person name="Hauser L."/>
            <person name="Chang Y.J."/>
            <person name="Jeffries C.D."/>
            <person name="Rohde M."/>
            <person name="Goker M."/>
            <person name="Woyke T."/>
            <person name="Bristow J."/>
            <person name="Eisen J.A."/>
            <person name="Markowitz V."/>
            <person name="Hugenholtz P."/>
            <person name="Kyrpides N.C."/>
            <person name="Klenk H.P."/>
            <person name="Lapidus A."/>
        </authorList>
    </citation>
    <scope>NUCLEOTIDE SEQUENCE [LARGE SCALE GENOMIC DNA]</scope>
    <source>
        <strain evidence="8">ATCC 700542 / DSM 9946 / VI-R2</strain>
    </source>
</reference>